<keyword evidence="10" id="KW-1185">Reference proteome</keyword>
<evidence type="ECO:0000256" key="4">
    <source>
        <dbReference type="ARBA" id="ARBA00022692"/>
    </source>
</evidence>
<dbReference type="Proteomes" id="UP000199111">
    <property type="component" value="Unassembled WGS sequence"/>
</dbReference>
<evidence type="ECO:0000256" key="1">
    <source>
        <dbReference type="ARBA" id="ARBA00004651"/>
    </source>
</evidence>
<dbReference type="PANTHER" id="PTHR43163">
    <property type="entry name" value="DIPEPTIDE TRANSPORT SYSTEM PERMEASE PROTEIN DPPB-RELATED"/>
    <property type="match status" value="1"/>
</dbReference>
<reference evidence="10" key="1">
    <citation type="submission" date="2016-10" db="EMBL/GenBank/DDBJ databases">
        <authorList>
            <person name="Varghese N."/>
            <person name="Submissions S."/>
        </authorList>
    </citation>
    <scope>NUCLEOTIDE SEQUENCE [LARGE SCALE GENOMIC DNA]</scope>
    <source>
        <strain evidence="10">CGMCC 4.2126</strain>
    </source>
</reference>
<keyword evidence="6 7" id="KW-0472">Membrane</keyword>
<dbReference type="GO" id="GO:0055085">
    <property type="term" value="P:transmembrane transport"/>
    <property type="evidence" value="ECO:0007669"/>
    <property type="project" value="InterPro"/>
</dbReference>
<dbReference type="EMBL" id="FOQY01000030">
    <property type="protein sequence ID" value="SFK63102.1"/>
    <property type="molecule type" value="Genomic_DNA"/>
</dbReference>
<feature type="transmembrane region" description="Helical" evidence="7">
    <location>
        <begin position="153"/>
        <end position="172"/>
    </location>
</feature>
<dbReference type="SUPFAM" id="SSF161098">
    <property type="entry name" value="MetI-like"/>
    <property type="match status" value="1"/>
</dbReference>
<feature type="transmembrane region" description="Helical" evidence="7">
    <location>
        <begin position="112"/>
        <end position="133"/>
    </location>
</feature>
<dbReference type="AlphaFoldDB" id="A0A1I4B2H3"/>
<dbReference type="Pfam" id="PF19300">
    <property type="entry name" value="BPD_transp_1_N"/>
    <property type="match status" value="1"/>
</dbReference>
<keyword evidence="5 7" id="KW-1133">Transmembrane helix</keyword>
<gene>
    <name evidence="9" type="ORF">SAMN05216275_13081</name>
</gene>
<feature type="domain" description="ABC transmembrane type-1" evidence="8">
    <location>
        <begin position="106"/>
        <end position="310"/>
    </location>
</feature>
<name>A0A1I4B2H3_9ACTN</name>
<protein>
    <submittedName>
        <fullName evidence="9">Peptide/nickel transport system permease protein</fullName>
    </submittedName>
</protein>
<evidence type="ECO:0000256" key="6">
    <source>
        <dbReference type="ARBA" id="ARBA00023136"/>
    </source>
</evidence>
<evidence type="ECO:0000313" key="9">
    <source>
        <dbReference type="EMBL" id="SFK63102.1"/>
    </source>
</evidence>
<sequence>MLGAGAAEPVSLPKYAVRRLLLGLAQIVAVATLVFALTEALPGDAAVVLAGDVPDPERIERIRQELGLDRPAPVRYADWLLGLLRGDLGSSLTAGRPVAGFLAEAGGPTVQLAAITLLLLVPLAVAVGVVAAIREGRLLDRALTSAGIGLYSVPEFALAVVLVALFGIRLGWFPPTAVGVGPNLLAQPAVLVLPLLVLLARPICSISRLVRAGMIDALRSDYVRHAHRLGLSTRRVRLAHALPNAVAPAVQQLARTTDWLLSGVITVEAVFVVPGLGTALVSAVSARDIPVIQGLALVFAATTVAVNLVADLVAFRLAPRAGGAA</sequence>
<keyword evidence="4 7" id="KW-0812">Transmembrane</keyword>
<comment type="similarity">
    <text evidence="7">Belongs to the binding-protein-dependent transport system permease family.</text>
</comment>
<proteinExistence type="inferred from homology"/>
<dbReference type="Pfam" id="PF00528">
    <property type="entry name" value="BPD_transp_1"/>
    <property type="match status" value="1"/>
</dbReference>
<evidence type="ECO:0000256" key="3">
    <source>
        <dbReference type="ARBA" id="ARBA00022475"/>
    </source>
</evidence>
<feature type="transmembrane region" description="Helical" evidence="7">
    <location>
        <begin position="291"/>
        <end position="310"/>
    </location>
</feature>
<evidence type="ECO:0000256" key="2">
    <source>
        <dbReference type="ARBA" id="ARBA00022448"/>
    </source>
</evidence>
<dbReference type="InterPro" id="IPR045621">
    <property type="entry name" value="BPD_transp_1_N"/>
</dbReference>
<feature type="transmembrane region" description="Helical" evidence="7">
    <location>
        <begin position="20"/>
        <end position="38"/>
    </location>
</feature>
<evidence type="ECO:0000256" key="7">
    <source>
        <dbReference type="RuleBase" id="RU363032"/>
    </source>
</evidence>
<dbReference type="InterPro" id="IPR000515">
    <property type="entry name" value="MetI-like"/>
</dbReference>
<keyword evidence="3" id="KW-1003">Cell membrane</keyword>
<keyword evidence="2 7" id="KW-0813">Transport</keyword>
<dbReference type="GO" id="GO:0005886">
    <property type="term" value="C:plasma membrane"/>
    <property type="evidence" value="ECO:0007669"/>
    <property type="project" value="UniProtKB-SubCell"/>
</dbReference>
<evidence type="ECO:0000256" key="5">
    <source>
        <dbReference type="ARBA" id="ARBA00022989"/>
    </source>
</evidence>
<dbReference type="CDD" id="cd06261">
    <property type="entry name" value="TM_PBP2"/>
    <property type="match status" value="1"/>
</dbReference>
<organism evidence="9 10">
    <name type="scientific">Streptosporangium canum</name>
    <dbReference type="NCBI Taxonomy" id="324952"/>
    <lineage>
        <taxon>Bacteria</taxon>
        <taxon>Bacillati</taxon>
        <taxon>Actinomycetota</taxon>
        <taxon>Actinomycetes</taxon>
        <taxon>Streptosporangiales</taxon>
        <taxon>Streptosporangiaceae</taxon>
        <taxon>Streptosporangium</taxon>
    </lineage>
</organism>
<evidence type="ECO:0000259" key="8">
    <source>
        <dbReference type="PROSITE" id="PS50928"/>
    </source>
</evidence>
<accession>A0A1I4B2H3</accession>
<comment type="subcellular location">
    <subcellularLocation>
        <location evidence="1 7">Cell membrane</location>
        <topology evidence="1 7">Multi-pass membrane protein</topology>
    </subcellularLocation>
</comment>
<feature type="transmembrane region" description="Helical" evidence="7">
    <location>
        <begin position="184"/>
        <end position="204"/>
    </location>
</feature>
<feature type="transmembrane region" description="Helical" evidence="7">
    <location>
        <begin position="259"/>
        <end position="285"/>
    </location>
</feature>
<dbReference type="PANTHER" id="PTHR43163:SF3">
    <property type="entry name" value="PEPTIDE ABC TRANSPORTER PERMEASE PROTEIN"/>
    <property type="match status" value="1"/>
</dbReference>
<dbReference type="PROSITE" id="PS50928">
    <property type="entry name" value="ABC_TM1"/>
    <property type="match status" value="1"/>
</dbReference>
<dbReference type="Gene3D" id="1.10.3720.10">
    <property type="entry name" value="MetI-like"/>
    <property type="match status" value="1"/>
</dbReference>
<evidence type="ECO:0000313" key="10">
    <source>
        <dbReference type="Proteomes" id="UP000199111"/>
    </source>
</evidence>
<dbReference type="InterPro" id="IPR035906">
    <property type="entry name" value="MetI-like_sf"/>
</dbReference>